<dbReference type="PANTHER" id="PTHR45527">
    <property type="entry name" value="NONRIBOSOMAL PEPTIDE SYNTHETASE"/>
    <property type="match status" value="1"/>
</dbReference>
<dbReference type="InterPro" id="IPR023213">
    <property type="entry name" value="CAT-like_dom_sf"/>
</dbReference>
<dbReference type="EMBL" id="QUAK01000208">
    <property type="protein sequence ID" value="RFU83341.1"/>
    <property type="molecule type" value="Genomic_DNA"/>
</dbReference>
<dbReference type="InterPro" id="IPR001242">
    <property type="entry name" value="Condensation_dom"/>
</dbReference>
<evidence type="ECO:0000313" key="3">
    <source>
        <dbReference type="EMBL" id="RFU83341.1"/>
    </source>
</evidence>
<dbReference type="GO" id="GO:0005737">
    <property type="term" value="C:cytoplasm"/>
    <property type="evidence" value="ECO:0007669"/>
    <property type="project" value="TreeGrafter"/>
</dbReference>
<gene>
    <name evidence="3" type="ORF">DY218_28315</name>
</gene>
<dbReference type="GO" id="GO:0031177">
    <property type="term" value="F:phosphopantetheine binding"/>
    <property type="evidence" value="ECO:0007669"/>
    <property type="project" value="TreeGrafter"/>
</dbReference>
<dbReference type="Proteomes" id="UP000263094">
    <property type="component" value="Unassembled WGS sequence"/>
</dbReference>
<dbReference type="SUPFAM" id="SSF52777">
    <property type="entry name" value="CoA-dependent acyltransferases"/>
    <property type="match status" value="2"/>
</dbReference>
<feature type="domain" description="Condensation" evidence="2">
    <location>
        <begin position="33"/>
        <end position="322"/>
    </location>
</feature>
<keyword evidence="4" id="KW-1185">Reference proteome</keyword>
<dbReference type="PANTHER" id="PTHR45527:SF1">
    <property type="entry name" value="FATTY ACID SYNTHASE"/>
    <property type="match status" value="1"/>
</dbReference>
<dbReference type="GO" id="GO:0044550">
    <property type="term" value="P:secondary metabolite biosynthetic process"/>
    <property type="evidence" value="ECO:0007669"/>
    <property type="project" value="TreeGrafter"/>
</dbReference>
<proteinExistence type="predicted"/>
<organism evidence="3 4">
    <name type="scientific">Streptomyces triticagri</name>
    <dbReference type="NCBI Taxonomy" id="2293568"/>
    <lineage>
        <taxon>Bacteria</taxon>
        <taxon>Bacillati</taxon>
        <taxon>Actinomycetota</taxon>
        <taxon>Actinomycetes</taxon>
        <taxon>Kitasatosporales</taxon>
        <taxon>Streptomycetaceae</taxon>
        <taxon>Streptomyces</taxon>
    </lineage>
</organism>
<name>A0A372LXH9_9ACTN</name>
<feature type="compositionally biased region" description="Low complexity" evidence="1">
    <location>
        <begin position="561"/>
        <end position="575"/>
    </location>
</feature>
<evidence type="ECO:0000256" key="1">
    <source>
        <dbReference type="SAM" id="MobiDB-lite"/>
    </source>
</evidence>
<comment type="caution">
    <text evidence="3">The sequence shown here is derived from an EMBL/GenBank/DDBJ whole genome shotgun (WGS) entry which is preliminary data.</text>
</comment>
<dbReference type="RefSeq" id="WP_128558974.1">
    <property type="nucleotide sequence ID" value="NZ_QUAK01000208.1"/>
</dbReference>
<reference evidence="3 4" key="1">
    <citation type="submission" date="2018-08" db="EMBL/GenBank/DDBJ databases">
        <title>Isolation, diversity and antifungal activity of Actinobacteria from wheat.</title>
        <authorList>
            <person name="Han C."/>
        </authorList>
    </citation>
    <scope>NUCLEOTIDE SEQUENCE [LARGE SCALE GENOMIC DNA]</scope>
    <source>
        <strain evidence="3 4">NEAU-YY421</strain>
    </source>
</reference>
<dbReference type="Pfam" id="PF00668">
    <property type="entry name" value="Condensation"/>
    <property type="match status" value="1"/>
</dbReference>
<dbReference type="Gene3D" id="3.30.559.10">
    <property type="entry name" value="Chloramphenicol acetyltransferase-like domain"/>
    <property type="match status" value="1"/>
</dbReference>
<dbReference type="Gene3D" id="3.30.559.30">
    <property type="entry name" value="Nonribosomal peptide synthetase, condensation domain"/>
    <property type="match status" value="1"/>
</dbReference>
<evidence type="ECO:0000313" key="4">
    <source>
        <dbReference type="Proteomes" id="UP000263094"/>
    </source>
</evidence>
<dbReference type="GO" id="GO:0003824">
    <property type="term" value="F:catalytic activity"/>
    <property type="evidence" value="ECO:0007669"/>
    <property type="project" value="InterPro"/>
</dbReference>
<protein>
    <recommendedName>
        <fullName evidence="2">Condensation domain-containing protein</fullName>
    </recommendedName>
</protein>
<dbReference type="AlphaFoldDB" id="A0A372LXH9"/>
<dbReference type="GO" id="GO:0043041">
    <property type="term" value="P:amino acid activation for nonribosomal peptide biosynthetic process"/>
    <property type="evidence" value="ECO:0007669"/>
    <property type="project" value="TreeGrafter"/>
</dbReference>
<feature type="region of interest" description="Disordered" evidence="1">
    <location>
        <begin position="557"/>
        <end position="590"/>
    </location>
</feature>
<sequence>MPQLTVPFSELTPRSGPLSYGHANIVRAITIDDDPTRLNLAMVFDAPAGGGPERTGELLHTLVERHESLRTTYTLDKPVRQHVAGSGEFTVDVLDAGDGDPLEAAERTARRLRSVPFELTAELPFRAALVTAGGIPRHLVWVVTHAAMDVAACEQLHTEWTALAAGEPLPPPALQPVDVVELEQSPSIRRLGEGALRYWETQLRRVPQAVFTPSHHAPEKTSWLHPGLCVRSGAAPAQLQTVAERTGATDSAVVLAALVTLLAHRTGHETVVTTSLSGNRVVRKLRGFFGSLAQDALLPVDFDGLDGFDDVVRKVRSAALPAYRSSWFDPTAMWEVIDGVCAQRGISFARDLVFNDMSALASAAGSPDRSARGRLPSVWIPGHQAPLDAAGPGAPGTGESVRLLPAEDIPCRFFACLYRTDDELELTLWIDPDTLDTTEATAFGNALLRLLEAAAEGDVPLKELPSLTDLAPVTRGPGWYRSDHSWIELDAVRALLRDVMGDTPHLVTVQPDERIGHRVVCHLVDPATPEAVHERTLVALPGRVTAIAPHSYLVHPDAPRDPGAADDPAAWDALPVTGESTGRSRGGDTA</sequence>
<dbReference type="OrthoDB" id="3528137at2"/>
<dbReference type="GO" id="GO:0008610">
    <property type="term" value="P:lipid biosynthetic process"/>
    <property type="evidence" value="ECO:0007669"/>
    <property type="project" value="UniProtKB-ARBA"/>
</dbReference>
<accession>A0A372LXH9</accession>
<evidence type="ECO:0000259" key="2">
    <source>
        <dbReference type="Pfam" id="PF00668"/>
    </source>
</evidence>